<evidence type="ECO:0000313" key="1">
    <source>
        <dbReference type="EMBL" id="CAG8629519.1"/>
    </source>
</evidence>
<dbReference type="EMBL" id="CAJVQC010011638">
    <property type="protein sequence ID" value="CAG8629519.1"/>
    <property type="molecule type" value="Genomic_DNA"/>
</dbReference>
<protein>
    <submittedName>
        <fullName evidence="1">7493_t:CDS:1</fullName>
    </submittedName>
</protein>
<feature type="non-terminal residue" evidence="1">
    <location>
        <position position="80"/>
    </location>
</feature>
<organism evidence="1 2">
    <name type="scientific">Racocetra persica</name>
    <dbReference type="NCBI Taxonomy" id="160502"/>
    <lineage>
        <taxon>Eukaryota</taxon>
        <taxon>Fungi</taxon>
        <taxon>Fungi incertae sedis</taxon>
        <taxon>Mucoromycota</taxon>
        <taxon>Glomeromycotina</taxon>
        <taxon>Glomeromycetes</taxon>
        <taxon>Diversisporales</taxon>
        <taxon>Gigasporaceae</taxon>
        <taxon>Racocetra</taxon>
    </lineage>
</organism>
<accession>A0ACA9N219</accession>
<evidence type="ECO:0000313" key="2">
    <source>
        <dbReference type="Proteomes" id="UP000789920"/>
    </source>
</evidence>
<name>A0ACA9N219_9GLOM</name>
<keyword evidence="2" id="KW-1185">Reference proteome</keyword>
<proteinExistence type="predicted"/>
<gene>
    <name evidence="1" type="ORF">RPERSI_LOCUS7045</name>
</gene>
<sequence>MPTNENENNMKSNYGYLFLLLTYYTCCAINNAELESIARICPKLDSFLRASYIKGAGQKNQIISLEKTLISPSIVLKSRT</sequence>
<reference evidence="1" key="1">
    <citation type="submission" date="2021-06" db="EMBL/GenBank/DDBJ databases">
        <authorList>
            <person name="Kallberg Y."/>
            <person name="Tangrot J."/>
            <person name="Rosling A."/>
        </authorList>
    </citation>
    <scope>NUCLEOTIDE SEQUENCE</scope>
    <source>
        <strain evidence="1">MA461A</strain>
    </source>
</reference>
<dbReference type="Proteomes" id="UP000789920">
    <property type="component" value="Unassembled WGS sequence"/>
</dbReference>
<comment type="caution">
    <text evidence="1">The sequence shown here is derived from an EMBL/GenBank/DDBJ whole genome shotgun (WGS) entry which is preliminary data.</text>
</comment>